<evidence type="ECO:0000313" key="4">
    <source>
        <dbReference type="EMBL" id="MBM3317350.1"/>
    </source>
</evidence>
<name>A0A937X8W8_UNCEI</name>
<dbReference type="InterPro" id="IPR046342">
    <property type="entry name" value="CBS_dom_sf"/>
</dbReference>
<sequence length="317" mass="35313">MALTAKFVKTQELLFELRVADVMRRDVITVRPDQTMTELRRILRDHRISGTPVAAGDELVGMITIADLIAFLNSDEEEALIGDKMTANPDSLFSDQLLVHAIQQFDATRFGRFPVLDPRSRKLVGILTKGLIIEGMLRAMEQAFQEEEIRQYRASHIFEDMVAEYKEIYLTYELVGRDFDRAGKASTQMKRNLKRLGIRPDIIHRLAVASYEAEMNTVLYAESGVMEFRIAPEEIVMRLRDRGPGIADVEKAKQPGYSGAPEWVREMGFGAGMGIPNIIKCADRIDLQSTVGVGTTLSVRIFTGAGANRAGDEGGGT</sequence>
<comment type="caution">
    <text evidence="4">The sequence shown here is derived from an EMBL/GenBank/DDBJ whole genome shotgun (WGS) entry which is preliminary data.</text>
</comment>
<dbReference type="SMART" id="SM00116">
    <property type="entry name" value="CBS"/>
    <property type="match status" value="2"/>
</dbReference>
<evidence type="ECO:0000256" key="1">
    <source>
        <dbReference type="ARBA" id="ARBA00022737"/>
    </source>
</evidence>
<proteinExistence type="predicted"/>
<dbReference type="InterPro" id="IPR036890">
    <property type="entry name" value="HATPase_C_sf"/>
</dbReference>
<organism evidence="4 5">
    <name type="scientific">Eiseniibacteriota bacterium</name>
    <dbReference type="NCBI Taxonomy" id="2212470"/>
    <lineage>
        <taxon>Bacteria</taxon>
        <taxon>Candidatus Eiseniibacteriota</taxon>
    </lineage>
</organism>
<feature type="domain" description="CBS" evidence="3">
    <location>
        <begin position="23"/>
        <end position="78"/>
    </location>
</feature>
<dbReference type="PANTHER" id="PTHR48108:SF6">
    <property type="entry name" value="CBS DOMAIN-CONTAINING PROTEIN CBSX1, CHLOROPLASTIC"/>
    <property type="match status" value="1"/>
</dbReference>
<dbReference type="InterPro" id="IPR051462">
    <property type="entry name" value="CBS_domain-containing"/>
</dbReference>
<feature type="domain" description="CBS" evidence="3">
    <location>
        <begin position="85"/>
        <end position="142"/>
    </location>
</feature>
<dbReference type="PROSITE" id="PS51371">
    <property type="entry name" value="CBS"/>
    <property type="match status" value="2"/>
</dbReference>
<dbReference type="Proteomes" id="UP000748308">
    <property type="component" value="Unassembled WGS sequence"/>
</dbReference>
<dbReference type="PANTHER" id="PTHR48108">
    <property type="entry name" value="CBS DOMAIN-CONTAINING PROTEIN CBSX2, CHLOROPLASTIC"/>
    <property type="match status" value="1"/>
</dbReference>
<dbReference type="EMBL" id="VGIY01000110">
    <property type="protein sequence ID" value="MBM3317350.1"/>
    <property type="molecule type" value="Genomic_DNA"/>
</dbReference>
<keyword evidence="2" id="KW-0129">CBS domain</keyword>
<protein>
    <submittedName>
        <fullName evidence="4">CBS domain-containing protein</fullName>
    </submittedName>
</protein>
<dbReference type="Pfam" id="PF00571">
    <property type="entry name" value="CBS"/>
    <property type="match status" value="2"/>
</dbReference>
<evidence type="ECO:0000313" key="5">
    <source>
        <dbReference type="Proteomes" id="UP000748308"/>
    </source>
</evidence>
<accession>A0A937X8W8</accession>
<evidence type="ECO:0000259" key="3">
    <source>
        <dbReference type="PROSITE" id="PS51371"/>
    </source>
</evidence>
<dbReference type="Gene3D" id="3.30.565.10">
    <property type="entry name" value="Histidine kinase-like ATPase, C-terminal domain"/>
    <property type="match status" value="1"/>
</dbReference>
<dbReference type="Pfam" id="PF13581">
    <property type="entry name" value="HATPase_c_2"/>
    <property type="match status" value="1"/>
</dbReference>
<dbReference type="InterPro" id="IPR000644">
    <property type="entry name" value="CBS_dom"/>
</dbReference>
<gene>
    <name evidence="4" type="ORF">FJY75_05815</name>
</gene>
<dbReference type="AlphaFoldDB" id="A0A937X8W8"/>
<evidence type="ECO:0000256" key="2">
    <source>
        <dbReference type="PROSITE-ProRule" id="PRU00703"/>
    </source>
</evidence>
<reference evidence="4" key="1">
    <citation type="submission" date="2019-03" db="EMBL/GenBank/DDBJ databases">
        <title>Lake Tanganyika Metagenome-Assembled Genomes (MAGs).</title>
        <authorList>
            <person name="Tran P."/>
        </authorList>
    </citation>
    <scope>NUCLEOTIDE SEQUENCE</scope>
    <source>
        <strain evidence="4">M_DeepCast_400m_m2_100</strain>
    </source>
</reference>
<dbReference type="SUPFAM" id="SSF54631">
    <property type="entry name" value="CBS-domain pair"/>
    <property type="match status" value="1"/>
</dbReference>
<keyword evidence="1" id="KW-0677">Repeat</keyword>
<dbReference type="InterPro" id="IPR003594">
    <property type="entry name" value="HATPase_dom"/>
</dbReference>
<dbReference type="Gene3D" id="3.10.580.10">
    <property type="entry name" value="CBS-domain"/>
    <property type="match status" value="2"/>
</dbReference>
<dbReference type="SUPFAM" id="SSF55874">
    <property type="entry name" value="ATPase domain of HSP90 chaperone/DNA topoisomerase II/histidine kinase"/>
    <property type="match status" value="1"/>
</dbReference>